<accession>A0ABR7WC40</accession>
<protein>
    <submittedName>
        <fullName evidence="1">Diiron oxygenase</fullName>
    </submittedName>
</protein>
<dbReference type="InterPro" id="IPR025859">
    <property type="entry name" value="AurF/CmlI"/>
</dbReference>
<dbReference type="InterPro" id="IPR012348">
    <property type="entry name" value="RNR-like"/>
</dbReference>
<sequence length="307" mass="34605">MTATTQATTQEVRGDTAGREAVSRRLINGSVKRSYAPVVDLDWDRAPEPERYFLPPSVLSLVGTEIWEGLSPQQRIELSRQEMANILSVGIWFENLLNRTLLARLMVADPASPTTHYALTEMGDECRHMVMFGRAIEWSGARPFQMRLWERAVMALLPHALRGSLLWVAALVGEEIFDALQREMLDDPRLQPLVARLMQVHVAEEARHIGFARDGIMRRKPIRGRWETFVAANGHAVAGVLFRRLFTNPAMYRRAGLDGRAAARAARANPRFHEAQVRGFASLAAFLESAGLMSRLSRYGWRRGGFL</sequence>
<evidence type="ECO:0000313" key="1">
    <source>
        <dbReference type="EMBL" id="MBD1320328.1"/>
    </source>
</evidence>
<name>A0ABR7WC40_9ACTN</name>
<proteinExistence type="predicted"/>
<dbReference type="Pfam" id="PF11583">
    <property type="entry name" value="AurF"/>
    <property type="match status" value="1"/>
</dbReference>
<dbReference type="RefSeq" id="WP_164309980.1">
    <property type="nucleotide sequence ID" value="NZ_BAABAD010000004.1"/>
</dbReference>
<organism evidence="1 2">
    <name type="scientific">Gordonia hankookensis</name>
    <dbReference type="NCBI Taxonomy" id="589403"/>
    <lineage>
        <taxon>Bacteria</taxon>
        <taxon>Bacillati</taxon>
        <taxon>Actinomycetota</taxon>
        <taxon>Actinomycetes</taxon>
        <taxon>Mycobacteriales</taxon>
        <taxon>Gordoniaceae</taxon>
        <taxon>Gordonia</taxon>
    </lineage>
</organism>
<dbReference type="Gene3D" id="1.10.620.20">
    <property type="entry name" value="Ribonucleotide Reductase, subunit A"/>
    <property type="match status" value="1"/>
</dbReference>
<dbReference type="EMBL" id="JACWMS010000002">
    <property type="protein sequence ID" value="MBD1320328.1"/>
    <property type="molecule type" value="Genomic_DNA"/>
</dbReference>
<keyword evidence="2" id="KW-1185">Reference proteome</keyword>
<gene>
    <name evidence="1" type="ORF">IDF66_12105</name>
</gene>
<comment type="caution">
    <text evidence="1">The sequence shown here is derived from an EMBL/GenBank/DDBJ whole genome shotgun (WGS) entry which is preliminary data.</text>
</comment>
<dbReference type="Proteomes" id="UP000602395">
    <property type="component" value="Unassembled WGS sequence"/>
</dbReference>
<reference evidence="1 2" key="1">
    <citation type="submission" date="2020-09" db="EMBL/GenBank/DDBJ databases">
        <title>Novel species in genus Gordonia.</title>
        <authorList>
            <person name="Zhang G."/>
        </authorList>
    </citation>
    <scope>NUCLEOTIDE SEQUENCE [LARGE SCALE GENOMIC DNA]</scope>
    <source>
        <strain evidence="1 2">ON-33</strain>
    </source>
</reference>
<dbReference type="SUPFAM" id="SSF47240">
    <property type="entry name" value="Ferritin-like"/>
    <property type="match status" value="1"/>
</dbReference>
<dbReference type="InterPro" id="IPR009078">
    <property type="entry name" value="Ferritin-like_SF"/>
</dbReference>
<evidence type="ECO:0000313" key="2">
    <source>
        <dbReference type="Proteomes" id="UP000602395"/>
    </source>
</evidence>